<dbReference type="NCBIfam" id="TIGR00125">
    <property type="entry name" value="cyt_tran_rel"/>
    <property type="match status" value="1"/>
</dbReference>
<feature type="domain" description="Cytidyltransferase-like" evidence="1">
    <location>
        <begin position="22"/>
        <end position="152"/>
    </location>
</feature>
<dbReference type="EMBL" id="NEXH01000005">
    <property type="protein sequence ID" value="PSN95941.1"/>
    <property type="molecule type" value="Genomic_DNA"/>
</dbReference>
<comment type="caution">
    <text evidence="2">The sequence shown here is derived from an EMBL/GenBank/DDBJ whole genome shotgun (WGS) entry which is preliminary data.</text>
</comment>
<dbReference type="Gene3D" id="3.40.50.620">
    <property type="entry name" value="HUPs"/>
    <property type="match status" value="1"/>
</dbReference>
<gene>
    <name evidence="2" type="ORF">B9Q06_03770</name>
</gene>
<organism evidence="2 3">
    <name type="scientific">Candidatus Marsarchaeota G2 archaeon ECH_B_2</name>
    <dbReference type="NCBI Taxonomy" id="1978160"/>
    <lineage>
        <taxon>Archaea</taxon>
        <taxon>Candidatus Marsarchaeota</taxon>
        <taxon>Candidatus Marsarchaeota group 2</taxon>
    </lineage>
</organism>
<accession>A0A2R6BBC9</accession>
<dbReference type="InterPro" id="IPR004821">
    <property type="entry name" value="Cyt_trans-like"/>
</dbReference>
<reference evidence="2 3" key="1">
    <citation type="submission" date="2017-04" db="EMBL/GenBank/DDBJ databases">
        <title>Novel microbial lineages endemic to geothermal iron-oxide mats fill important gaps in the evolutionary history of Archaea.</title>
        <authorList>
            <person name="Jay Z.J."/>
            <person name="Beam J.P."/>
            <person name="Dlakic M."/>
            <person name="Rusch D.B."/>
            <person name="Kozubal M.A."/>
            <person name="Inskeep W.P."/>
        </authorList>
    </citation>
    <scope>NUCLEOTIDE SEQUENCE [LARGE SCALE GENOMIC DNA]</scope>
    <source>
        <strain evidence="2">ECH_B_2</strain>
    </source>
</reference>
<dbReference type="Proteomes" id="UP000241284">
    <property type="component" value="Unassembled WGS sequence"/>
</dbReference>
<dbReference type="NCBIfam" id="NF001985">
    <property type="entry name" value="PRK00777.1"/>
    <property type="match status" value="1"/>
</dbReference>
<evidence type="ECO:0000313" key="3">
    <source>
        <dbReference type="Proteomes" id="UP000241284"/>
    </source>
</evidence>
<dbReference type="AlphaFoldDB" id="A0A2R6BBC9"/>
<dbReference type="Pfam" id="PF01467">
    <property type="entry name" value="CTP_transf_like"/>
    <property type="match status" value="1"/>
</dbReference>
<dbReference type="GO" id="GO:0003824">
    <property type="term" value="F:catalytic activity"/>
    <property type="evidence" value="ECO:0007669"/>
    <property type="project" value="InterPro"/>
</dbReference>
<proteinExistence type="predicted"/>
<protein>
    <recommendedName>
        <fullName evidence="1">Cytidyltransferase-like domain-containing protein</fullName>
    </recommendedName>
</protein>
<evidence type="ECO:0000259" key="1">
    <source>
        <dbReference type="Pfam" id="PF01467"/>
    </source>
</evidence>
<dbReference type="InterPro" id="IPR014729">
    <property type="entry name" value="Rossmann-like_a/b/a_fold"/>
</dbReference>
<sequence length="173" mass="18840">MGGEGFMASGSGGGRGVGKAALGGTFALIHRGHVRLFDEAARLGLPVTVGVTVNPLIRKYHEIPGFEERCERVKSFFSSGYRVPVEVVGLRDHYGPVASDPEYTHLVTSEESLAYSCELSRVRVERGMGGLQILLVDTVRAFDGRPVSTTRILGGEIDLEGRPTCEVRRDYSW</sequence>
<name>A0A2R6BBC9_9ARCH</name>
<evidence type="ECO:0000313" key="2">
    <source>
        <dbReference type="EMBL" id="PSN95941.1"/>
    </source>
</evidence>
<dbReference type="SUPFAM" id="SSF52374">
    <property type="entry name" value="Nucleotidylyl transferase"/>
    <property type="match status" value="1"/>
</dbReference>